<name>A0ABS6G664_9FIRM</name>
<protein>
    <recommendedName>
        <fullName evidence="4">Apea-like HEPN domain-containing protein</fullName>
    </recommendedName>
</protein>
<gene>
    <name evidence="2" type="ORF">KQI88_10875</name>
</gene>
<dbReference type="RefSeq" id="WP_216417256.1">
    <property type="nucleotide sequence ID" value="NZ_JAHLQK010000004.1"/>
</dbReference>
<evidence type="ECO:0008006" key="4">
    <source>
        <dbReference type="Google" id="ProtNLM"/>
    </source>
</evidence>
<proteinExistence type="predicted"/>
<accession>A0ABS6G664</accession>
<feature type="coiled-coil region" evidence="1">
    <location>
        <begin position="258"/>
        <end position="285"/>
    </location>
</feature>
<organism evidence="2 3">
    <name type="scientific">Alkaliphilus flagellatus</name>
    <dbReference type="NCBI Taxonomy" id="2841507"/>
    <lineage>
        <taxon>Bacteria</taxon>
        <taxon>Bacillati</taxon>
        <taxon>Bacillota</taxon>
        <taxon>Clostridia</taxon>
        <taxon>Peptostreptococcales</taxon>
        <taxon>Natronincolaceae</taxon>
        <taxon>Alkaliphilus</taxon>
    </lineage>
</organism>
<reference evidence="2 3" key="1">
    <citation type="submission" date="2021-06" db="EMBL/GenBank/DDBJ databases">
        <authorList>
            <person name="Sun Q."/>
            <person name="Li D."/>
        </authorList>
    </citation>
    <scope>NUCLEOTIDE SEQUENCE [LARGE SCALE GENOMIC DNA]</scope>
    <source>
        <strain evidence="2 3">MSJ-5</strain>
    </source>
</reference>
<keyword evidence="1" id="KW-0175">Coiled coil</keyword>
<dbReference type="EMBL" id="JAHLQK010000004">
    <property type="protein sequence ID" value="MBU5676920.1"/>
    <property type="molecule type" value="Genomic_DNA"/>
</dbReference>
<sequence length="357" mass="42259">MFDENNERNKYDINIYYENLLIKEDFEHIKFLHKSEEKIVINDIKIKKKLAITKKSIGNMEELVKINPNLNVMNGYGYKIGDYIELNLYSFISVNLFDYYTMDGSITFNIGSVKILIEGSSEMYRWLKNLEYGYETYTDDYVITMSLHGITKENYADYFNMALFILWTIPKDYNKNTSVHEFITEQINDVNFEDVRFCEVFYFYNEAMRIIDTEISTLYFYKIIEYFFLVIRKDEFKNIIEDYIVDKNIDLVINKLVKIYKEQELSQLTLLLKSLEEEIGGLITKAVSLNIITSHDISKFAEALYGFRNSVVHGKSGEKFELKLPNPLIKNSKELFWRDSIKSIAEILIKKFCIKIL</sequence>
<comment type="caution">
    <text evidence="2">The sequence shown here is derived from an EMBL/GenBank/DDBJ whole genome shotgun (WGS) entry which is preliminary data.</text>
</comment>
<dbReference type="Proteomes" id="UP000779508">
    <property type="component" value="Unassembled WGS sequence"/>
</dbReference>
<keyword evidence="3" id="KW-1185">Reference proteome</keyword>
<evidence type="ECO:0000256" key="1">
    <source>
        <dbReference type="SAM" id="Coils"/>
    </source>
</evidence>
<evidence type="ECO:0000313" key="2">
    <source>
        <dbReference type="EMBL" id="MBU5676920.1"/>
    </source>
</evidence>
<evidence type="ECO:0000313" key="3">
    <source>
        <dbReference type="Proteomes" id="UP000779508"/>
    </source>
</evidence>